<sequence length="37" mass="3715">MFGFRPYAGFPLGLAMLIPGGSSAQEATPAIGDDSTA</sequence>
<reference evidence="1" key="1">
    <citation type="submission" date="2020-02" db="EMBL/GenBank/DDBJ databases">
        <authorList>
            <person name="Meier V. D."/>
        </authorList>
    </citation>
    <scope>NUCLEOTIDE SEQUENCE</scope>
    <source>
        <strain evidence="1">AVDCRST_MAG73</strain>
    </source>
</reference>
<organism evidence="1">
    <name type="scientific">uncultured Thermomicrobiales bacterium</name>
    <dbReference type="NCBI Taxonomy" id="1645740"/>
    <lineage>
        <taxon>Bacteria</taxon>
        <taxon>Pseudomonadati</taxon>
        <taxon>Thermomicrobiota</taxon>
        <taxon>Thermomicrobia</taxon>
        <taxon>Thermomicrobiales</taxon>
        <taxon>environmental samples</taxon>
    </lineage>
</organism>
<protein>
    <submittedName>
        <fullName evidence="1">Uncharacterized protein</fullName>
    </submittedName>
</protein>
<gene>
    <name evidence="1" type="ORF">AVDCRST_MAG73-3262</name>
</gene>
<proteinExistence type="predicted"/>
<feature type="non-terminal residue" evidence="1">
    <location>
        <position position="37"/>
    </location>
</feature>
<name>A0A6J4UNB5_9BACT</name>
<dbReference type="AlphaFoldDB" id="A0A6J4UNB5"/>
<dbReference type="EMBL" id="CADCWE010000216">
    <property type="protein sequence ID" value="CAA9555707.1"/>
    <property type="molecule type" value="Genomic_DNA"/>
</dbReference>
<evidence type="ECO:0000313" key="1">
    <source>
        <dbReference type="EMBL" id="CAA9555707.1"/>
    </source>
</evidence>
<accession>A0A6J4UNB5</accession>